<accession>A0A061QNR7</accession>
<evidence type="ECO:0000256" key="1">
    <source>
        <dbReference type="SAM" id="MobiDB-lite"/>
    </source>
</evidence>
<protein>
    <submittedName>
        <fullName evidence="2">Uncharacterized protein</fullName>
    </submittedName>
</protein>
<feature type="compositionally biased region" description="Acidic residues" evidence="1">
    <location>
        <begin position="263"/>
        <end position="276"/>
    </location>
</feature>
<proteinExistence type="predicted"/>
<evidence type="ECO:0000313" key="2">
    <source>
        <dbReference type="EMBL" id="JAC60059.1"/>
    </source>
</evidence>
<feature type="region of interest" description="Disordered" evidence="1">
    <location>
        <begin position="257"/>
        <end position="279"/>
    </location>
</feature>
<name>A0A061QNR7_9CHLO</name>
<organism evidence="2">
    <name type="scientific">Tetraselmis sp. GSL018</name>
    <dbReference type="NCBI Taxonomy" id="582737"/>
    <lineage>
        <taxon>Eukaryota</taxon>
        <taxon>Viridiplantae</taxon>
        <taxon>Chlorophyta</taxon>
        <taxon>core chlorophytes</taxon>
        <taxon>Chlorodendrophyceae</taxon>
        <taxon>Chlorodendrales</taxon>
        <taxon>Chlorodendraceae</taxon>
        <taxon>Tetraselmis</taxon>
    </lineage>
</organism>
<reference evidence="2" key="1">
    <citation type="submission" date="2014-05" db="EMBL/GenBank/DDBJ databases">
        <title>The transcriptome of the halophilic microalga Tetraselmis sp. GSL018 isolated from the Great Salt Lake, Utah.</title>
        <authorList>
            <person name="Jinkerson R.E."/>
            <person name="D'Adamo S."/>
            <person name="Posewitz M.C."/>
        </authorList>
    </citation>
    <scope>NUCLEOTIDE SEQUENCE</scope>
    <source>
        <strain evidence="2">GSL018</strain>
    </source>
</reference>
<dbReference type="EMBL" id="GBEZ01027227">
    <property type="protein sequence ID" value="JAC60059.1"/>
    <property type="molecule type" value="Transcribed_RNA"/>
</dbReference>
<sequence length="285" mass="30208">MHEPAAPGRRCGGTGVVLPLPAQTPAVTQPPFGHLPGKALPLAAQGAPIVSPEAKAELVRRVKQDALDLEAKVPWVLAKLSWLAARDTWRSSVQAAEETIELVRNLCQFHDALRTHVPPGPSAPEQAPLPKCGSMRSLLEALVSEISAGRCPHAMLEGRWEDARKGVESWLSAQDAPRLLAISPSIAKAIVRLEQAASEGDDALIQMPLEAMLRNDERALSLLQGMLEENCLELLNGADSSAGHGLSFAQGLRSKLARAAEETNGEDTDDGSDATDVDGIPVCAA</sequence>
<dbReference type="AlphaFoldDB" id="A0A061QNR7"/>
<gene>
    <name evidence="2" type="ORF">TSPGSL018_29930</name>
</gene>